<protein>
    <submittedName>
        <fullName evidence="1">Uncharacterized protein</fullName>
    </submittedName>
</protein>
<comment type="caution">
    <text evidence="1">The sequence shown here is derived from an EMBL/GenBank/DDBJ whole genome shotgun (WGS) entry which is preliminary data.</text>
</comment>
<gene>
    <name evidence="1" type="ORF">DUI87_04561</name>
</gene>
<proteinExistence type="predicted"/>
<keyword evidence="2" id="KW-1185">Reference proteome</keyword>
<accession>A0A3M0KZV0</accession>
<dbReference type="Proteomes" id="UP000269221">
    <property type="component" value="Unassembled WGS sequence"/>
</dbReference>
<evidence type="ECO:0000313" key="2">
    <source>
        <dbReference type="Proteomes" id="UP000269221"/>
    </source>
</evidence>
<sequence length="114" mass="12902">MEKTVTFQDQGSFNHFATVFSDGCDTLAFQTLCPVARLLNCVNPTVDDQKQPNCSPALLAKGMTCCKTETYLYWGLMHTKTFGEYISDSKVLVNVYVVKRINAKDLHEFYAMNE</sequence>
<dbReference type="EMBL" id="QRBI01000096">
    <property type="protein sequence ID" value="RMC18665.1"/>
    <property type="molecule type" value="Genomic_DNA"/>
</dbReference>
<reference evidence="1 2" key="1">
    <citation type="submission" date="2018-07" db="EMBL/GenBank/DDBJ databases">
        <title>A high quality draft genome assembly of the barn swallow (H. rustica rustica).</title>
        <authorList>
            <person name="Formenti G."/>
            <person name="Chiara M."/>
            <person name="Poveda L."/>
            <person name="Francoijs K.-J."/>
            <person name="Bonisoli-Alquati A."/>
            <person name="Canova L."/>
            <person name="Gianfranceschi L."/>
            <person name="Horner D.S."/>
            <person name="Saino N."/>
        </authorList>
    </citation>
    <scope>NUCLEOTIDE SEQUENCE [LARGE SCALE GENOMIC DNA]</scope>
    <source>
        <strain evidence="1">Chelidonia</strain>
        <tissue evidence="1">Blood</tissue>
    </source>
</reference>
<name>A0A3M0KZV0_HIRRU</name>
<dbReference type="AlphaFoldDB" id="A0A3M0KZV0"/>
<organism evidence="1 2">
    <name type="scientific">Hirundo rustica rustica</name>
    <dbReference type="NCBI Taxonomy" id="333673"/>
    <lineage>
        <taxon>Eukaryota</taxon>
        <taxon>Metazoa</taxon>
        <taxon>Chordata</taxon>
        <taxon>Craniata</taxon>
        <taxon>Vertebrata</taxon>
        <taxon>Euteleostomi</taxon>
        <taxon>Archelosauria</taxon>
        <taxon>Archosauria</taxon>
        <taxon>Dinosauria</taxon>
        <taxon>Saurischia</taxon>
        <taxon>Theropoda</taxon>
        <taxon>Coelurosauria</taxon>
        <taxon>Aves</taxon>
        <taxon>Neognathae</taxon>
        <taxon>Neoaves</taxon>
        <taxon>Telluraves</taxon>
        <taxon>Australaves</taxon>
        <taxon>Passeriformes</taxon>
        <taxon>Sylvioidea</taxon>
        <taxon>Hirundinidae</taxon>
        <taxon>Hirundo</taxon>
    </lineage>
</organism>
<evidence type="ECO:0000313" key="1">
    <source>
        <dbReference type="EMBL" id="RMC18665.1"/>
    </source>
</evidence>